<keyword evidence="1" id="KW-0812">Transmembrane</keyword>
<dbReference type="EMBL" id="CP002696">
    <property type="protein sequence ID" value="AEE16794.1"/>
    <property type="molecule type" value="Genomic_DNA"/>
</dbReference>
<gene>
    <name evidence="2" type="ordered locus">Trebr_1370</name>
</gene>
<organism evidence="2 3">
    <name type="scientific">Treponema brennaborense (strain DSM 12168 / CIP 105900 / DD5/3)</name>
    <dbReference type="NCBI Taxonomy" id="906968"/>
    <lineage>
        <taxon>Bacteria</taxon>
        <taxon>Pseudomonadati</taxon>
        <taxon>Spirochaetota</taxon>
        <taxon>Spirochaetia</taxon>
        <taxon>Spirochaetales</taxon>
        <taxon>Treponemataceae</taxon>
        <taxon>Treponema</taxon>
    </lineage>
</organism>
<dbReference type="HOGENOM" id="CLU_2037026_0_0_12"/>
<evidence type="ECO:0000313" key="3">
    <source>
        <dbReference type="Proteomes" id="UP000006546"/>
    </source>
</evidence>
<feature type="transmembrane region" description="Helical" evidence="1">
    <location>
        <begin position="61"/>
        <end position="82"/>
    </location>
</feature>
<feature type="transmembrane region" description="Helical" evidence="1">
    <location>
        <begin position="20"/>
        <end position="41"/>
    </location>
</feature>
<accession>F4LMP7</accession>
<dbReference type="KEGG" id="tbe:Trebr_1370"/>
<keyword evidence="1" id="KW-0472">Membrane</keyword>
<sequence length="121" mass="13587">MKSKTQKNSVKKTPPILFTLTNRIVIFLCAFLCILCVFFITANFRQFLDKNVLLILHTMQFAAAFLLPFCMASFVQGIIFAVSYRSIRYAAYAVAAVLAAAFALLFFLFSGALDFMCARLT</sequence>
<evidence type="ECO:0000256" key="1">
    <source>
        <dbReference type="SAM" id="Phobius"/>
    </source>
</evidence>
<name>F4LMP7_TREBD</name>
<reference evidence="3" key="1">
    <citation type="submission" date="2011-04" db="EMBL/GenBank/DDBJ databases">
        <title>The complete genome of Treponema brennaborense DSM 12168.</title>
        <authorList>
            <person name="Lucas S."/>
            <person name="Han J."/>
            <person name="Lapidus A."/>
            <person name="Bruce D."/>
            <person name="Goodwin L."/>
            <person name="Pitluck S."/>
            <person name="Peters L."/>
            <person name="Kyrpides N."/>
            <person name="Mavromatis K."/>
            <person name="Ivanova N."/>
            <person name="Mikhailova N."/>
            <person name="Pagani I."/>
            <person name="Teshima H."/>
            <person name="Detter J.C."/>
            <person name="Tapia R."/>
            <person name="Han C."/>
            <person name="Land M."/>
            <person name="Hauser L."/>
            <person name="Markowitz V."/>
            <person name="Cheng J.-F."/>
            <person name="Hugenholtz P."/>
            <person name="Woyke T."/>
            <person name="Wu D."/>
            <person name="Gronow S."/>
            <person name="Wellnitz S."/>
            <person name="Brambilla E."/>
            <person name="Klenk H.-P."/>
            <person name="Eisen J.A."/>
        </authorList>
    </citation>
    <scope>NUCLEOTIDE SEQUENCE [LARGE SCALE GENOMIC DNA]</scope>
    <source>
        <strain evidence="3">DSM 12168 / CIP 105900 / DD5/3</strain>
    </source>
</reference>
<dbReference type="AlphaFoldDB" id="F4LMP7"/>
<evidence type="ECO:0000313" key="2">
    <source>
        <dbReference type="EMBL" id="AEE16794.1"/>
    </source>
</evidence>
<dbReference type="Proteomes" id="UP000006546">
    <property type="component" value="Chromosome"/>
</dbReference>
<protein>
    <submittedName>
        <fullName evidence="2">Uncharacterized protein</fullName>
    </submittedName>
</protein>
<keyword evidence="1" id="KW-1133">Transmembrane helix</keyword>
<proteinExistence type="predicted"/>
<feature type="transmembrane region" description="Helical" evidence="1">
    <location>
        <begin position="89"/>
        <end position="113"/>
    </location>
</feature>
<keyword evidence="3" id="KW-1185">Reference proteome</keyword>
<dbReference type="STRING" id="906968.Trebr_1370"/>